<evidence type="ECO:0000313" key="2">
    <source>
        <dbReference type="EMBL" id="SNS24551.1"/>
    </source>
</evidence>
<dbReference type="Proteomes" id="UP000198281">
    <property type="component" value="Unassembled WGS sequence"/>
</dbReference>
<protein>
    <submittedName>
        <fullName evidence="2">Uncharacterized protein</fullName>
    </submittedName>
</protein>
<keyword evidence="1" id="KW-0472">Membrane</keyword>
<dbReference type="RefSeq" id="WP_144033717.1">
    <property type="nucleotide sequence ID" value="NZ_FZOS01000003.1"/>
</dbReference>
<dbReference type="EMBL" id="FZOS01000003">
    <property type="protein sequence ID" value="SNS24551.1"/>
    <property type="molecule type" value="Genomic_DNA"/>
</dbReference>
<accession>A0A239CY19</accession>
<keyword evidence="3" id="KW-1185">Reference proteome</keyword>
<name>A0A239CY19_9SPHN</name>
<gene>
    <name evidence="2" type="ORF">SAMN06295912_10388</name>
</gene>
<organism evidence="2 3">
    <name type="scientific">Edaphosphingomonas laterariae</name>
    <dbReference type="NCBI Taxonomy" id="861865"/>
    <lineage>
        <taxon>Bacteria</taxon>
        <taxon>Pseudomonadati</taxon>
        <taxon>Pseudomonadota</taxon>
        <taxon>Alphaproteobacteria</taxon>
        <taxon>Sphingomonadales</taxon>
        <taxon>Rhizorhabdaceae</taxon>
        <taxon>Edaphosphingomonas</taxon>
    </lineage>
</organism>
<keyword evidence="1" id="KW-0812">Transmembrane</keyword>
<feature type="transmembrane region" description="Helical" evidence="1">
    <location>
        <begin position="12"/>
        <end position="32"/>
    </location>
</feature>
<dbReference type="AlphaFoldDB" id="A0A239CY19"/>
<evidence type="ECO:0000256" key="1">
    <source>
        <dbReference type="SAM" id="Phobius"/>
    </source>
</evidence>
<proteinExistence type="predicted"/>
<evidence type="ECO:0000313" key="3">
    <source>
        <dbReference type="Proteomes" id="UP000198281"/>
    </source>
</evidence>
<reference evidence="3" key="1">
    <citation type="submission" date="2017-06" db="EMBL/GenBank/DDBJ databases">
        <authorList>
            <person name="Varghese N."/>
            <person name="Submissions S."/>
        </authorList>
    </citation>
    <scope>NUCLEOTIDE SEQUENCE [LARGE SCALE GENOMIC DNA]</scope>
    <source>
        <strain evidence="3">LNB2</strain>
    </source>
</reference>
<sequence length="269" mass="29534">MVILDILTIDRWIALASSIGTLVAAGLAVFSIRELRLQRAQQFQPRISLTGAGYEIGVRPDQLLSHSEREDLNLPVVNVGHGIATDLTVEWVVDVEDWVAQINTLSAKRGAGIGLEQDDFGLKVLYNGRVSSIMRGPEYQVFRCPFLVPVTSDSMPVRSPLPVAVIALLSAYYYCYFHKAEGVSGKRNDPVPLFRFTVNIGYKDTLDRSYVRRSFVDITMSSAALNKDGSIGLRLQVEPVSNEPAEGYSPIVSILLGVLKNSIARGVPI</sequence>
<keyword evidence="1" id="KW-1133">Transmembrane helix</keyword>